<dbReference type="InterPro" id="IPR007561">
    <property type="entry name" value="Cell_div_SepF/SepF-rel"/>
</dbReference>
<keyword evidence="2 5" id="KW-0717">Septation</keyword>
<evidence type="ECO:0000256" key="4">
    <source>
        <dbReference type="ARBA" id="ARBA00044936"/>
    </source>
</evidence>
<keyword evidence="1 5" id="KW-0132">Cell division</keyword>
<evidence type="ECO:0000313" key="7">
    <source>
        <dbReference type="EMBL" id="HIV00080.1"/>
    </source>
</evidence>
<evidence type="ECO:0000256" key="2">
    <source>
        <dbReference type="ARBA" id="ARBA00023210"/>
    </source>
</evidence>
<keyword evidence="3 5" id="KW-0131">Cell cycle</keyword>
<dbReference type="InterPro" id="IPR023052">
    <property type="entry name" value="Cell_div_SepF"/>
</dbReference>
<dbReference type="PANTHER" id="PTHR35798:SF1">
    <property type="entry name" value="CELL DIVISION PROTEIN SEPF"/>
    <property type="match status" value="1"/>
</dbReference>
<dbReference type="GO" id="GO:0000917">
    <property type="term" value="P:division septum assembly"/>
    <property type="evidence" value="ECO:0007669"/>
    <property type="project" value="UniProtKB-KW"/>
</dbReference>
<evidence type="ECO:0000256" key="5">
    <source>
        <dbReference type="HAMAP-Rule" id="MF_01197"/>
    </source>
</evidence>
<comment type="subcellular location">
    <subcellularLocation>
        <location evidence="5">Cytoplasm</location>
    </subcellularLocation>
    <text evidence="5">Localizes to the division site, in a FtsZ-dependent manner.</text>
</comment>
<dbReference type="GO" id="GO:0005737">
    <property type="term" value="C:cytoplasm"/>
    <property type="evidence" value="ECO:0007669"/>
    <property type="project" value="UniProtKB-SubCell"/>
</dbReference>
<evidence type="ECO:0000256" key="1">
    <source>
        <dbReference type="ARBA" id="ARBA00022618"/>
    </source>
</evidence>
<feature type="compositionally biased region" description="Polar residues" evidence="6">
    <location>
        <begin position="12"/>
        <end position="24"/>
    </location>
</feature>
<comment type="subunit">
    <text evidence="5">Homodimer. Interacts with FtsZ.</text>
</comment>
<dbReference type="GO" id="GO:0043093">
    <property type="term" value="P:FtsZ-dependent cytokinesis"/>
    <property type="evidence" value="ECO:0007669"/>
    <property type="project" value="UniProtKB-UniRule"/>
</dbReference>
<dbReference type="Gene3D" id="3.30.110.150">
    <property type="entry name" value="SepF-like protein"/>
    <property type="match status" value="1"/>
</dbReference>
<evidence type="ECO:0000313" key="8">
    <source>
        <dbReference type="Proteomes" id="UP000886891"/>
    </source>
</evidence>
<dbReference type="PANTHER" id="PTHR35798">
    <property type="entry name" value="CELL DIVISION PROTEIN SEPF"/>
    <property type="match status" value="1"/>
</dbReference>
<dbReference type="Proteomes" id="UP000886891">
    <property type="component" value="Unassembled WGS sequence"/>
</dbReference>
<comment type="similarity">
    <text evidence="5">Belongs to the SepF family.</text>
</comment>
<proteinExistence type="inferred from homology"/>
<evidence type="ECO:0000256" key="3">
    <source>
        <dbReference type="ARBA" id="ARBA00023306"/>
    </source>
</evidence>
<evidence type="ECO:0000256" key="6">
    <source>
        <dbReference type="SAM" id="MobiDB-lite"/>
    </source>
</evidence>
<sequence length="125" mass="14049">MSFLKTLKTGEIPSQSTKSKSGSETPYDRFMTEKKLKTADAEQQVTVIHPKTFEDVEGLIDQLRSKNGVLFHLGAVDVQTAQRMLDFMSGAAYALQGKVERIDRMLYLITPKGVRIVNRIDESRA</sequence>
<accession>A0A9D1NC20</accession>
<reference evidence="7" key="2">
    <citation type="journal article" date="2021" name="PeerJ">
        <title>Extensive microbial diversity within the chicken gut microbiome revealed by metagenomics and culture.</title>
        <authorList>
            <person name="Gilroy R."/>
            <person name="Ravi A."/>
            <person name="Getino M."/>
            <person name="Pursley I."/>
            <person name="Horton D.L."/>
            <person name="Alikhan N.F."/>
            <person name="Baker D."/>
            <person name="Gharbi K."/>
            <person name="Hall N."/>
            <person name="Watson M."/>
            <person name="Adriaenssens E.M."/>
            <person name="Foster-Nyarko E."/>
            <person name="Jarju S."/>
            <person name="Secka A."/>
            <person name="Antonio M."/>
            <person name="Oren A."/>
            <person name="Chaudhuri R.R."/>
            <person name="La Ragione R."/>
            <person name="Hildebrand F."/>
            <person name="Pallen M.J."/>
        </authorList>
    </citation>
    <scope>NUCLEOTIDE SEQUENCE</scope>
    <source>
        <strain evidence="7">23406</strain>
    </source>
</reference>
<organism evidence="7 8">
    <name type="scientific">Candidatus Stercoripulliclostridium merdipullorum</name>
    <dbReference type="NCBI Taxonomy" id="2840952"/>
    <lineage>
        <taxon>Bacteria</taxon>
        <taxon>Bacillati</taxon>
        <taxon>Bacillota</taxon>
        <taxon>Clostridia</taxon>
        <taxon>Eubacteriales</taxon>
        <taxon>Candidatus Stercoripulliclostridium</taxon>
    </lineage>
</organism>
<protein>
    <recommendedName>
        <fullName evidence="5">Cell division protein SepF</fullName>
    </recommendedName>
</protein>
<gene>
    <name evidence="5" type="primary">sepF</name>
    <name evidence="7" type="ORF">IAB14_03065</name>
</gene>
<feature type="region of interest" description="Disordered" evidence="6">
    <location>
        <begin position="1"/>
        <end position="27"/>
    </location>
</feature>
<dbReference type="Pfam" id="PF04472">
    <property type="entry name" value="SepF"/>
    <property type="match status" value="1"/>
</dbReference>
<dbReference type="HAMAP" id="MF_01197">
    <property type="entry name" value="SepF"/>
    <property type="match status" value="1"/>
</dbReference>
<dbReference type="EMBL" id="DVOH01000022">
    <property type="protein sequence ID" value="HIV00080.1"/>
    <property type="molecule type" value="Genomic_DNA"/>
</dbReference>
<dbReference type="AlphaFoldDB" id="A0A9D1NC20"/>
<keyword evidence="5" id="KW-0963">Cytoplasm</keyword>
<comment type="function">
    <text evidence="4 5">Cell division protein that is part of the divisome complex and is recruited early to the Z-ring. Probably stimulates Z-ring formation, perhaps through the cross-linking of FtsZ protofilaments. Its function overlaps with FtsA.</text>
</comment>
<reference evidence="7" key="1">
    <citation type="submission" date="2020-10" db="EMBL/GenBank/DDBJ databases">
        <authorList>
            <person name="Gilroy R."/>
        </authorList>
    </citation>
    <scope>NUCLEOTIDE SEQUENCE</scope>
    <source>
        <strain evidence="7">23406</strain>
    </source>
</reference>
<name>A0A9D1NC20_9FIRM</name>
<comment type="caution">
    <text evidence="7">The sequence shown here is derived from an EMBL/GenBank/DDBJ whole genome shotgun (WGS) entry which is preliminary data.</text>
</comment>
<dbReference type="InterPro" id="IPR038594">
    <property type="entry name" value="SepF-like_sf"/>
</dbReference>